<evidence type="ECO:0000256" key="2">
    <source>
        <dbReference type="SAM" id="SignalP"/>
    </source>
</evidence>
<feature type="chain" id="PRO_5027041681" evidence="2">
    <location>
        <begin position="23"/>
        <end position="381"/>
    </location>
</feature>
<feature type="signal peptide" evidence="2">
    <location>
        <begin position="1"/>
        <end position="22"/>
    </location>
</feature>
<organism evidence="3 4">
    <name type="scientific">Tichowtungia aerotolerans</name>
    <dbReference type="NCBI Taxonomy" id="2697043"/>
    <lineage>
        <taxon>Bacteria</taxon>
        <taxon>Pseudomonadati</taxon>
        <taxon>Kiritimatiellota</taxon>
        <taxon>Tichowtungiia</taxon>
        <taxon>Tichowtungiales</taxon>
        <taxon>Tichowtungiaceae</taxon>
        <taxon>Tichowtungia</taxon>
    </lineage>
</organism>
<dbReference type="EMBL" id="CP047593">
    <property type="protein sequence ID" value="QHI68303.1"/>
    <property type="molecule type" value="Genomic_DNA"/>
</dbReference>
<dbReference type="Proteomes" id="UP000464954">
    <property type="component" value="Chromosome"/>
</dbReference>
<evidence type="ECO:0000256" key="1">
    <source>
        <dbReference type="SAM" id="Coils"/>
    </source>
</evidence>
<accession>A0A6P1M5M6</accession>
<dbReference type="SUPFAM" id="SSF56935">
    <property type="entry name" value="Porins"/>
    <property type="match status" value="1"/>
</dbReference>
<evidence type="ECO:0000313" key="4">
    <source>
        <dbReference type="Proteomes" id="UP000464954"/>
    </source>
</evidence>
<protein>
    <submittedName>
        <fullName evidence="3">LbtU family siderophore porin</fullName>
    </submittedName>
</protein>
<feature type="coiled-coil region" evidence="1">
    <location>
        <begin position="32"/>
        <end position="59"/>
    </location>
</feature>
<keyword evidence="4" id="KW-1185">Reference proteome</keyword>
<name>A0A6P1M5M6_9BACT</name>
<dbReference type="AlphaFoldDB" id="A0A6P1M5M6"/>
<evidence type="ECO:0000313" key="3">
    <source>
        <dbReference type="EMBL" id="QHI68303.1"/>
    </source>
</evidence>
<dbReference type="KEGG" id="taer:GT409_02135"/>
<keyword evidence="2" id="KW-0732">Signal</keyword>
<dbReference type="RefSeq" id="WP_160626493.1">
    <property type="nucleotide sequence ID" value="NZ_CP047593.1"/>
</dbReference>
<gene>
    <name evidence="3" type="ORF">GT409_02135</name>
</gene>
<sequence length="381" mass="41068">MRVSKGWIAGLVLTGVTAGAVAQEETVSKKEFDALQRQVTELKALLNAENNALAEAEASRTLNETLEEVADALPEAMVFGALLEVEAGYNHTDSEDASDIALATVALGAGWQLSDRVRADLTFLYEEDDTPFDVDQAIITLGNTEEFPLYLQAGKMYVPFGHLDSFFISDPIVLELSEALETGALFGFEKNGFVVSMTVFNGDVDTDGEDQVDNAVLAASYGIGNDDASVDFGVSWIRNIMDADSLTAFAEDDGYTYTADDTGGLNAWVTAAFGPATFIGEYVTALDEIEIDGFDTGFEPESLNLELGVAINDRIEVAGKYEHSRGVLDAFAENRYGVMCGCLLSETEMCSTCLALEYMKEDFGAGAEDVDLVTMQLALEF</sequence>
<reference evidence="3 4" key="1">
    <citation type="submission" date="2020-01" db="EMBL/GenBank/DDBJ databases">
        <title>Ponticoccus aerotolerans gen. nov., sp. nov., an anaerobic bacterium and proposal of Ponticoccusceae fam. nov., Ponticoccusles ord. nov. and Ponticoccuse classis nov. in the phylum Kiritimatiellaeota.</title>
        <authorList>
            <person name="Zhou L.Y."/>
            <person name="Du Z.J."/>
        </authorList>
    </citation>
    <scope>NUCLEOTIDE SEQUENCE [LARGE SCALE GENOMIC DNA]</scope>
    <source>
        <strain evidence="3 4">S-5007</strain>
    </source>
</reference>
<proteinExistence type="predicted"/>
<dbReference type="NCBIfam" id="NF033652">
    <property type="entry name" value="LbtU_sider_porin"/>
    <property type="match status" value="1"/>
</dbReference>
<keyword evidence="1" id="KW-0175">Coiled coil</keyword>